<feature type="domain" description="SGNH hydrolase-type esterase" evidence="2">
    <location>
        <begin position="64"/>
        <end position="194"/>
    </location>
</feature>
<evidence type="ECO:0000313" key="6">
    <source>
        <dbReference type="WBParaSite" id="DME_0000331101-mRNA-1"/>
    </source>
</evidence>
<dbReference type="STRING" id="318479.A0A0N4U8E5"/>
<name>A0A0N4U8E5_DRAME</name>
<evidence type="ECO:0000313" key="3">
    <source>
        <dbReference type="EMBL" id="VDN57497.1"/>
    </source>
</evidence>
<dbReference type="InterPro" id="IPR013830">
    <property type="entry name" value="SGNH_hydro"/>
</dbReference>
<accession>A0A0N4U8E5</accession>
<dbReference type="Proteomes" id="UP000038040">
    <property type="component" value="Unplaced"/>
</dbReference>
<reference evidence="6" key="1">
    <citation type="submission" date="2017-02" db="UniProtKB">
        <authorList>
            <consortium name="WormBaseParasite"/>
        </authorList>
    </citation>
    <scope>IDENTIFICATION</scope>
</reference>
<proteinExistence type="inferred from homology"/>
<dbReference type="AlphaFoldDB" id="A0A0N4U8E5"/>
<sequence>MEARNDAREDYFSDNRWNDLQEWFASESRDKEADVVFIGDDHIAFLEQTSIYRESIAPMHCLCFGAIGDRITNLLWRLNNNILEGLDPKVIVVSIGNSDYNLNKNEMLEGLKCVAGTVKSQKPNARLYFLKLLPSGRRPNKRRDFVNCVNDELEKILSGIAEVIDIEPSIQGANEHIDAHDMFDYVHLTQEGYRKIFEPVLVAVSAALNPDQ</sequence>
<reference evidence="3 5" key="2">
    <citation type="submission" date="2018-11" db="EMBL/GenBank/DDBJ databases">
        <authorList>
            <consortium name="Pathogen Informatics"/>
        </authorList>
    </citation>
    <scope>NUCLEOTIDE SEQUENCE [LARGE SCALE GENOMIC DNA]</scope>
</reference>
<dbReference type="Proteomes" id="UP000274756">
    <property type="component" value="Unassembled WGS sequence"/>
</dbReference>
<comment type="similarity">
    <text evidence="1">Belongs to the 'GDSL' lipolytic enzyme family. Platelet-activating factor acetylhydrolase IB beta/gamma subunits subfamily.</text>
</comment>
<dbReference type="OrthoDB" id="505607at2759"/>
<evidence type="ECO:0000313" key="5">
    <source>
        <dbReference type="Proteomes" id="UP000274756"/>
    </source>
</evidence>
<dbReference type="PANTHER" id="PTHR11852:SF0">
    <property type="entry name" value="PLATELET-ACTIVATING FACTOR ACETYLHYDROLASE IB SUBUNIT BETA HOMOLOG"/>
    <property type="match status" value="1"/>
</dbReference>
<protein>
    <submittedName>
        <fullName evidence="6">Lipase_GDSL domain-containing protein</fullName>
    </submittedName>
</protein>
<dbReference type="Pfam" id="PF13472">
    <property type="entry name" value="Lipase_GDSL_2"/>
    <property type="match status" value="1"/>
</dbReference>
<gene>
    <name evidence="3" type="ORF">DME_LOCUS7470</name>
</gene>
<dbReference type="WBParaSite" id="DME_0000331101-mRNA-1">
    <property type="protein sequence ID" value="DME_0000331101-mRNA-1"/>
    <property type="gene ID" value="DME_0000331101"/>
</dbReference>
<organism evidence="4 6">
    <name type="scientific">Dracunculus medinensis</name>
    <name type="common">Guinea worm</name>
    <dbReference type="NCBI Taxonomy" id="318479"/>
    <lineage>
        <taxon>Eukaryota</taxon>
        <taxon>Metazoa</taxon>
        <taxon>Ecdysozoa</taxon>
        <taxon>Nematoda</taxon>
        <taxon>Chromadorea</taxon>
        <taxon>Rhabditida</taxon>
        <taxon>Spirurina</taxon>
        <taxon>Dracunculoidea</taxon>
        <taxon>Dracunculidae</taxon>
        <taxon>Dracunculus</taxon>
    </lineage>
</organism>
<dbReference type="PANTHER" id="PTHR11852">
    <property type="entry name" value="PLATELET-ACTIVATING FACTOR ACETYLHYDROLASE"/>
    <property type="match status" value="1"/>
</dbReference>
<evidence type="ECO:0000313" key="4">
    <source>
        <dbReference type="Proteomes" id="UP000038040"/>
    </source>
</evidence>
<evidence type="ECO:0000259" key="2">
    <source>
        <dbReference type="Pfam" id="PF13472"/>
    </source>
</evidence>
<dbReference type="Gene3D" id="3.40.50.1110">
    <property type="entry name" value="SGNH hydrolase"/>
    <property type="match status" value="1"/>
</dbReference>
<dbReference type="SUPFAM" id="SSF52266">
    <property type="entry name" value="SGNH hydrolase"/>
    <property type="match status" value="1"/>
</dbReference>
<evidence type="ECO:0000256" key="1">
    <source>
        <dbReference type="ARBA" id="ARBA00038184"/>
    </source>
</evidence>
<dbReference type="EMBL" id="UYYG01001160">
    <property type="protein sequence ID" value="VDN57497.1"/>
    <property type="molecule type" value="Genomic_DNA"/>
</dbReference>
<keyword evidence="5" id="KW-1185">Reference proteome</keyword>
<dbReference type="InterPro" id="IPR036514">
    <property type="entry name" value="SGNH_hydro_sf"/>
</dbReference>